<reference evidence="2" key="1">
    <citation type="journal article" date="2019" name="Int. J. Syst. Evol. Microbiol.">
        <title>The Global Catalogue of Microorganisms (GCM) 10K type strain sequencing project: providing services to taxonomists for standard genome sequencing and annotation.</title>
        <authorList>
            <consortium name="The Broad Institute Genomics Platform"/>
            <consortium name="The Broad Institute Genome Sequencing Center for Infectious Disease"/>
            <person name="Wu L."/>
            <person name="Ma J."/>
        </authorList>
    </citation>
    <scope>NUCLEOTIDE SEQUENCE [LARGE SCALE GENOMIC DNA]</scope>
    <source>
        <strain evidence="2">R28</strain>
    </source>
</reference>
<protein>
    <recommendedName>
        <fullName evidence="3">Spore coat protein</fullName>
    </recommendedName>
</protein>
<dbReference type="EMBL" id="JBHUHQ010000006">
    <property type="protein sequence ID" value="MFD2043339.1"/>
    <property type="molecule type" value="Genomic_DNA"/>
</dbReference>
<evidence type="ECO:0000313" key="2">
    <source>
        <dbReference type="Proteomes" id="UP001597383"/>
    </source>
</evidence>
<evidence type="ECO:0000313" key="1">
    <source>
        <dbReference type="EMBL" id="MFD2043339.1"/>
    </source>
</evidence>
<dbReference type="RefSeq" id="WP_377555066.1">
    <property type="nucleotide sequence ID" value="NZ_JBHUHQ010000006.1"/>
</dbReference>
<comment type="caution">
    <text evidence="1">The sequence shown here is derived from an EMBL/GenBank/DDBJ whole genome shotgun (WGS) entry which is preliminary data.</text>
</comment>
<proteinExistence type="predicted"/>
<sequence>MADLPAIDHGLMIEHLNAHEGGIHKLKSYQGMVTNNDLRDIIHLQENIMRTHVWIMLAFIHPDYHQDIELPPLSTDSKKQYVEKEGSAGTDLNKWIALEAHNTAKNMSNTNFHSALMMKDPKVKKAHIQMALQQLEIKDKYEDFLKGMGWDFVSNISVQERIKTYLHFQHLLNL</sequence>
<dbReference type="Proteomes" id="UP001597383">
    <property type="component" value="Unassembled WGS sequence"/>
</dbReference>
<name>A0ABW4VUN8_9BACI</name>
<keyword evidence="2" id="KW-1185">Reference proteome</keyword>
<organism evidence="1 2">
    <name type="scientific">Ornithinibacillus salinisoli</name>
    <dbReference type="NCBI Taxonomy" id="1848459"/>
    <lineage>
        <taxon>Bacteria</taxon>
        <taxon>Bacillati</taxon>
        <taxon>Bacillota</taxon>
        <taxon>Bacilli</taxon>
        <taxon>Bacillales</taxon>
        <taxon>Bacillaceae</taxon>
        <taxon>Ornithinibacillus</taxon>
    </lineage>
</organism>
<gene>
    <name evidence="1" type="ORF">ACFSJF_03450</name>
</gene>
<accession>A0ABW4VUN8</accession>
<evidence type="ECO:0008006" key="3">
    <source>
        <dbReference type="Google" id="ProtNLM"/>
    </source>
</evidence>